<accession>A0A0A8IF61</accession>
<dbReference type="PANTHER" id="PTHR43434:SF1">
    <property type="entry name" value="PHOSPHOGLYCOLATE PHOSPHATASE"/>
    <property type="match status" value="1"/>
</dbReference>
<dbReference type="AlphaFoldDB" id="A0A0A8IF61"/>
<dbReference type="Pfam" id="PF00702">
    <property type="entry name" value="Hydrolase"/>
    <property type="match status" value="1"/>
</dbReference>
<dbReference type="Gene3D" id="3.40.50.1000">
    <property type="entry name" value="HAD superfamily/HAD-like"/>
    <property type="match status" value="1"/>
</dbReference>
<dbReference type="InterPro" id="IPR050155">
    <property type="entry name" value="HAD-like_hydrolase_sf"/>
</dbReference>
<proteinExistence type="predicted"/>
<organism evidence="1">
    <name type="scientific">Paenibacillus thiaminolyticus</name>
    <name type="common">Bacillus thiaminolyticus</name>
    <dbReference type="NCBI Taxonomy" id="49283"/>
    <lineage>
        <taxon>Bacteria</taxon>
        <taxon>Bacillati</taxon>
        <taxon>Bacillota</taxon>
        <taxon>Bacilli</taxon>
        <taxon>Bacillales</taxon>
        <taxon>Paenibacillaceae</taxon>
        <taxon>Paenibacillus</taxon>
    </lineage>
</organism>
<evidence type="ECO:0000313" key="1">
    <source>
        <dbReference type="EMBL" id="BAP91706.1"/>
    </source>
</evidence>
<dbReference type="EMBL" id="AB842490">
    <property type="protein sequence ID" value="BAP91706.1"/>
    <property type="molecule type" value="Genomic_DNA"/>
</dbReference>
<dbReference type="InterPro" id="IPR036412">
    <property type="entry name" value="HAD-like_sf"/>
</dbReference>
<dbReference type="InterPro" id="IPR023214">
    <property type="entry name" value="HAD_sf"/>
</dbReference>
<name>A0A0A8IF61_PANTH</name>
<dbReference type="SUPFAM" id="SSF56784">
    <property type="entry name" value="HAD-like"/>
    <property type="match status" value="1"/>
</dbReference>
<dbReference type="GO" id="GO:0005829">
    <property type="term" value="C:cytosol"/>
    <property type="evidence" value="ECO:0007669"/>
    <property type="project" value="TreeGrafter"/>
</dbReference>
<dbReference type="InterPro" id="IPR023198">
    <property type="entry name" value="PGP-like_dom2"/>
</dbReference>
<dbReference type="PANTHER" id="PTHR43434">
    <property type="entry name" value="PHOSPHOGLYCOLATE PHOSPHATASE"/>
    <property type="match status" value="1"/>
</dbReference>
<dbReference type="GO" id="GO:0008967">
    <property type="term" value="F:phosphoglycolate phosphatase activity"/>
    <property type="evidence" value="ECO:0007669"/>
    <property type="project" value="TreeGrafter"/>
</dbReference>
<dbReference type="GO" id="GO:0006281">
    <property type="term" value="P:DNA repair"/>
    <property type="evidence" value="ECO:0007669"/>
    <property type="project" value="TreeGrafter"/>
</dbReference>
<reference evidence="1" key="1">
    <citation type="journal article" date="2014" name="Biosci. Biotechnol. Biochem.">
        <title>Phylogenetic relationship of Paenibacillus species based on putative replication origin regions and analysis of an yheCD-like sequence found in this region.</title>
        <authorList>
            <person name="Iiyama K."/>
            <person name="Otao M."/>
            <person name="Mori K."/>
            <person name="Mon H."/>
            <person name="Lee J.M."/>
            <person name="Kusakabe T."/>
            <person name="Tashiro K."/>
            <person name="Asano S."/>
            <person name="Yasunaga-Aoki C."/>
        </authorList>
    </citation>
    <scope>NUCLEOTIDE SEQUENCE</scope>
    <source>
        <strain evidence="1">JCM 8360</strain>
    </source>
</reference>
<dbReference type="Gene3D" id="1.10.150.240">
    <property type="entry name" value="Putative phosphatase, domain 2"/>
    <property type="match status" value="1"/>
</dbReference>
<sequence>MSMATLRADRLPRPEAMIFDMDGTLFRTESLLMTAYHRVFDTLRSEKLHEGPTPPEDLIIGSLGMLLADIWKRVMPEGSPEAHRRADELLLQYELSGLNEGISELYPQVKETLAELQREGVKLFVASNGLEEYIQAIVKTFGMDELFTGLYSAGGRGTETKVELVRILKSEHGIDSAWMVGDRSSDVEAGKENGLAVIGCQYAGFGQEQELQGSDVIIRQFDELLDLYRTTAS</sequence>
<protein>
    <submittedName>
        <fullName evidence="1">Putative haloacid dehalogenase</fullName>
    </submittedName>
</protein>